<keyword evidence="5" id="KW-1185">Reference proteome</keyword>
<proteinExistence type="predicted"/>
<dbReference type="Pfam" id="PF00583">
    <property type="entry name" value="Acetyltransf_1"/>
    <property type="match status" value="1"/>
</dbReference>
<dbReference type="SUPFAM" id="SSF55729">
    <property type="entry name" value="Acyl-CoA N-acyltransferases (Nat)"/>
    <property type="match status" value="1"/>
</dbReference>
<gene>
    <name evidence="4" type="ORF">HNP52_003097</name>
</gene>
<evidence type="ECO:0000256" key="1">
    <source>
        <dbReference type="ARBA" id="ARBA00022679"/>
    </source>
</evidence>
<dbReference type="PANTHER" id="PTHR43877:SF1">
    <property type="entry name" value="ACETYLTRANSFERASE"/>
    <property type="match status" value="1"/>
</dbReference>
<dbReference type="PROSITE" id="PS51186">
    <property type="entry name" value="GNAT"/>
    <property type="match status" value="1"/>
</dbReference>
<accession>A0A7W7NS61</accession>
<keyword evidence="2" id="KW-0012">Acyltransferase</keyword>
<dbReference type="InterPro" id="IPR016181">
    <property type="entry name" value="Acyl_CoA_acyltransferase"/>
</dbReference>
<dbReference type="AlphaFoldDB" id="A0A7W7NS61"/>
<organism evidence="4 5">
    <name type="scientific">Sphingomonas kyeonggiensis</name>
    <dbReference type="NCBI Taxonomy" id="1268553"/>
    <lineage>
        <taxon>Bacteria</taxon>
        <taxon>Pseudomonadati</taxon>
        <taxon>Pseudomonadota</taxon>
        <taxon>Alphaproteobacteria</taxon>
        <taxon>Sphingomonadales</taxon>
        <taxon>Sphingomonadaceae</taxon>
        <taxon>Sphingomonas</taxon>
    </lineage>
</organism>
<evidence type="ECO:0000313" key="4">
    <source>
        <dbReference type="EMBL" id="MBB4840005.1"/>
    </source>
</evidence>
<name>A0A7W7NS61_9SPHN</name>
<dbReference type="Gene3D" id="3.40.630.30">
    <property type="match status" value="1"/>
</dbReference>
<sequence>MAELTHRIARIDDLPALHALMGRAIEALQQDFLTPEQVRASHKVMGLDSQLVRDGTYFLVERDGQIAGCGGWSWRATLFGGDDSVIEREPAPLDPATDAARIRAMYTDPGFVRQGVGRMILALCERAAADHGFRRAEMMATLSGVPLYRACGYEPIEQVSAGPIEGVMVPLVRMGKVLAA</sequence>
<comment type="caution">
    <text evidence="4">The sequence shown here is derived from an EMBL/GenBank/DDBJ whole genome shotgun (WGS) entry which is preliminary data.</text>
</comment>
<dbReference type="GO" id="GO:0016747">
    <property type="term" value="F:acyltransferase activity, transferring groups other than amino-acyl groups"/>
    <property type="evidence" value="ECO:0007669"/>
    <property type="project" value="InterPro"/>
</dbReference>
<dbReference type="PANTHER" id="PTHR43877">
    <property type="entry name" value="AMINOALKYLPHOSPHONATE N-ACETYLTRANSFERASE-RELATED-RELATED"/>
    <property type="match status" value="1"/>
</dbReference>
<evidence type="ECO:0000256" key="2">
    <source>
        <dbReference type="ARBA" id="ARBA00023315"/>
    </source>
</evidence>
<dbReference type="CDD" id="cd04301">
    <property type="entry name" value="NAT_SF"/>
    <property type="match status" value="1"/>
</dbReference>
<feature type="domain" description="N-acetyltransferase" evidence="3">
    <location>
        <begin position="4"/>
        <end position="179"/>
    </location>
</feature>
<dbReference type="InterPro" id="IPR050832">
    <property type="entry name" value="Bact_Acetyltransf"/>
</dbReference>
<dbReference type="Proteomes" id="UP000575241">
    <property type="component" value="Unassembled WGS sequence"/>
</dbReference>
<protein>
    <submittedName>
        <fullName evidence="4">GNAT superfamily N-acetyltransferase</fullName>
    </submittedName>
</protein>
<evidence type="ECO:0000259" key="3">
    <source>
        <dbReference type="PROSITE" id="PS51186"/>
    </source>
</evidence>
<dbReference type="InterPro" id="IPR000182">
    <property type="entry name" value="GNAT_dom"/>
</dbReference>
<reference evidence="4 5" key="1">
    <citation type="submission" date="2020-08" db="EMBL/GenBank/DDBJ databases">
        <title>Functional genomics of gut bacteria from endangered species of beetles.</title>
        <authorList>
            <person name="Carlos-Shanley C."/>
        </authorList>
    </citation>
    <scope>NUCLEOTIDE SEQUENCE [LARGE SCALE GENOMIC DNA]</scope>
    <source>
        <strain evidence="4 5">S00224</strain>
    </source>
</reference>
<dbReference type="EMBL" id="JACHLN010000003">
    <property type="protein sequence ID" value="MBB4840005.1"/>
    <property type="molecule type" value="Genomic_DNA"/>
</dbReference>
<evidence type="ECO:0000313" key="5">
    <source>
        <dbReference type="Proteomes" id="UP000575241"/>
    </source>
</evidence>
<keyword evidence="1 4" id="KW-0808">Transferase</keyword>
<dbReference type="RefSeq" id="WP_184168517.1">
    <property type="nucleotide sequence ID" value="NZ_JACHLN010000003.1"/>
</dbReference>